<name>A0A8H5M4G6_9AGAR</name>
<protein>
    <submittedName>
        <fullName evidence="2">Uncharacterized protein</fullName>
    </submittedName>
</protein>
<gene>
    <name evidence="2" type="ORF">D9615_004029</name>
</gene>
<accession>A0A8H5M4G6</accession>
<feature type="region of interest" description="Disordered" evidence="1">
    <location>
        <begin position="842"/>
        <end position="863"/>
    </location>
</feature>
<evidence type="ECO:0000313" key="2">
    <source>
        <dbReference type="EMBL" id="KAF5380885.1"/>
    </source>
</evidence>
<dbReference type="InterPro" id="IPR019350">
    <property type="entry name" value="RNA_pol_I-sp_TIF_RRN6-like"/>
</dbReference>
<dbReference type="PANTHER" id="PTHR28221">
    <property type="entry name" value="RNA POLYMERASE I-SPECIFIC TRANSCRIPTION INITIATION FACTOR RRN6"/>
    <property type="match status" value="1"/>
</dbReference>
<evidence type="ECO:0000256" key="1">
    <source>
        <dbReference type="SAM" id="MobiDB-lite"/>
    </source>
</evidence>
<dbReference type="PANTHER" id="PTHR28221:SF2">
    <property type="entry name" value="RNA POLYMERASE I-SPECIFIC TRANSCRIPTION INITIATION FACTOR RRN6"/>
    <property type="match status" value="1"/>
</dbReference>
<evidence type="ECO:0000313" key="3">
    <source>
        <dbReference type="Proteomes" id="UP000565441"/>
    </source>
</evidence>
<proteinExistence type="predicted"/>
<dbReference type="OrthoDB" id="2382881at2759"/>
<dbReference type="AlphaFoldDB" id="A0A8H5M4G6"/>
<reference evidence="2 3" key="1">
    <citation type="journal article" date="2020" name="ISME J.">
        <title>Uncovering the hidden diversity of litter-decomposition mechanisms in mushroom-forming fungi.</title>
        <authorList>
            <person name="Floudas D."/>
            <person name="Bentzer J."/>
            <person name="Ahren D."/>
            <person name="Johansson T."/>
            <person name="Persson P."/>
            <person name="Tunlid A."/>
        </authorList>
    </citation>
    <scope>NUCLEOTIDE SEQUENCE [LARGE SCALE GENOMIC DNA]</scope>
    <source>
        <strain evidence="2 3">CBS 661.87</strain>
    </source>
</reference>
<dbReference type="Proteomes" id="UP000565441">
    <property type="component" value="Unassembled WGS sequence"/>
</dbReference>
<organism evidence="2 3">
    <name type="scientific">Tricholomella constricta</name>
    <dbReference type="NCBI Taxonomy" id="117010"/>
    <lineage>
        <taxon>Eukaryota</taxon>
        <taxon>Fungi</taxon>
        <taxon>Dikarya</taxon>
        <taxon>Basidiomycota</taxon>
        <taxon>Agaricomycotina</taxon>
        <taxon>Agaricomycetes</taxon>
        <taxon>Agaricomycetidae</taxon>
        <taxon>Agaricales</taxon>
        <taxon>Tricholomatineae</taxon>
        <taxon>Lyophyllaceae</taxon>
        <taxon>Tricholomella</taxon>
    </lineage>
</organism>
<feature type="region of interest" description="Disordered" evidence="1">
    <location>
        <begin position="1"/>
        <end position="26"/>
    </location>
</feature>
<keyword evidence="3" id="KW-1185">Reference proteome</keyword>
<sequence>MNSWPADDRIQLATDTARKGESKAKQKAPVRNYLDLERGPNAVTLVERDGRLEWTSIVKNVIKGPNHLHMGKCTTIYPATRSTRDPQIKNTILQSAERGANFLRTYLPDVDIPAELIRDELSQDAKITQRLEVFDPYMGNLLEPVMTRDATFLAFPMGELNRDLNLSPFCQSENSVIFKPSAHPTRTFDTPIQQVSASRPPGATGLHTPYLAVRTFGLTSVFEVNTSQTTPYLAEAVTVLHADTANRALVDICLSPSPFGALLVTDLGSVYKCGISSGRKYLNVVHTPAHDVGETTRDLFWRLAGGVDDVNYFLASKKSLVHIDLRTTNTSQGLFSLPGQRDVLTSIEDQKGDNIIKLCSTREILWIDTRFPGKPLLGYRHGRAYDRHLEARTIPLSSASTLLTSRDNALVTVYDVSRSEGQLLHVNAPPYCFIPGNDASASHLGQALFKHPLDKKDNSFSLIRLTERGCLQKVDLRISDADFAPVFETSWTTDVKQLDAKSLHPREAPHDKQAFIEVDLSGAYDHIFKVHEQGREKLEEENANAVYDLLETIPTFWQEVEPPLEHMITTYDAVFRAGDDPHQNARADFLTESIINSTRGYRAMFQGRLSPKTLVGGASWHYNIAPILRHFESDFADDIQSGTEVLRGHDLAEDPERSAESLRYENEAREQLALDMALSTDIFSGQPFLNASEEGSELETMARTLSLGGEPPSVDFGYLRPRHTNYYNKGEEKEKEVAASMGVRSLLKGWEIGADPEEYLFVDHYDEGASEPQPIRRAKPSQAPGTQSQRPPMILATSTVPPRPPEVVRRMLGAHSQGSATPPLTIGFGSQEYMTSTQVLPGVHGGRPSMAKKKIAKKRVGGF</sequence>
<feature type="region of interest" description="Disordered" evidence="1">
    <location>
        <begin position="770"/>
        <end position="803"/>
    </location>
</feature>
<dbReference type="EMBL" id="JAACJP010000012">
    <property type="protein sequence ID" value="KAF5380885.1"/>
    <property type="molecule type" value="Genomic_DNA"/>
</dbReference>
<feature type="compositionally biased region" description="Basic residues" evidence="1">
    <location>
        <begin position="850"/>
        <end position="863"/>
    </location>
</feature>
<feature type="compositionally biased region" description="Basic and acidic residues" evidence="1">
    <location>
        <begin position="1"/>
        <end position="24"/>
    </location>
</feature>
<comment type="caution">
    <text evidence="2">The sequence shown here is derived from an EMBL/GenBank/DDBJ whole genome shotgun (WGS) entry which is preliminary data.</text>
</comment>